<name>A0A0D6JEG5_9HYPH</name>
<sequence>MHCDKADGTWQLPYPVESGERKMRVFWWSCRPADTFNFGQFRKLYFITRRRFELREHFSDCAELPS</sequence>
<protein>
    <submittedName>
        <fullName evidence="1">Uncharacterized protein</fullName>
    </submittedName>
</protein>
<organism evidence="1 2">
    <name type="scientific">Candidatus Filomicrobium marinum</name>
    <dbReference type="NCBI Taxonomy" id="1608628"/>
    <lineage>
        <taxon>Bacteria</taxon>
        <taxon>Pseudomonadati</taxon>
        <taxon>Pseudomonadota</taxon>
        <taxon>Alphaproteobacteria</taxon>
        <taxon>Hyphomicrobiales</taxon>
        <taxon>Hyphomicrobiaceae</taxon>
        <taxon>Filomicrobium</taxon>
    </lineage>
</organism>
<dbReference type="KEGG" id="fil:BN1229_v1_1447"/>
<evidence type="ECO:0000313" key="1">
    <source>
        <dbReference type="EMBL" id="CPR17854.1"/>
    </source>
</evidence>
<reference evidence="2" key="1">
    <citation type="submission" date="2015-02" db="EMBL/GenBank/DDBJ databases">
        <authorList>
            <person name="Chooi Y.-H."/>
        </authorList>
    </citation>
    <scope>NUCLEOTIDE SEQUENCE [LARGE SCALE GENOMIC DNA]</scope>
    <source>
        <strain evidence="2">strain Y</strain>
    </source>
</reference>
<dbReference type="AlphaFoldDB" id="A0A0D6JEG5"/>
<keyword evidence="2" id="KW-1185">Reference proteome</keyword>
<gene>
    <name evidence="1" type="ORF">YBN1229_v1_1448</name>
</gene>
<proteinExistence type="predicted"/>
<evidence type="ECO:0000313" key="2">
    <source>
        <dbReference type="Proteomes" id="UP000033187"/>
    </source>
</evidence>
<accession>A0A0D6JEG5</accession>
<dbReference type="KEGG" id="fiy:BN1229_v1_1448"/>
<dbReference type="Proteomes" id="UP000033187">
    <property type="component" value="Chromosome 1"/>
</dbReference>
<dbReference type="EMBL" id="LN829119">
    <property type="protein sequence ID" value="CPR17854.1"/>
    <property type="molecule type" value="Genomic_DNA"/>
</dbReference>